<evidence type="ECO:0000313" key="3">
    <source>
        <dbReference type="Proteomes" id="UP000293300"/>
    </source>
</evidence>
<protein>
    <submittedName>
        <fullName evidence="2">Alpha/beta hydrolase</fullName>
    </submittedName>
</protein>
<dbReference type="RefSeq" id="WP_131475691.1">
    <property type="nucleotide sequence ID" value="NZ_SJPE01000005.1"/>
</dbReference>
<evidence type="ECO:0000259" key="1">
    <source>
        <dbReference type="Pfam" id="PF00561"/>
    </source>
</evidence>
<comment type="caution">
    <text evidence="2">The sequence shown here is derived from an EMBL/GenBank/DDBJ whole genome shotgun (WGS) entry which is preliminary data.</text>
</comment>
<dbReference type="Pfam" id="PF00561">
    <property type="entry name" value="Abhydrolase_1"/>
    <property type="match status" value="1"/>
</dbReference>
<dbReference type="Gene3D" id="3.40.50.1820">
    <property type="entry name" value="alpha/beta hydrolase"/>
    <property type="match status" value="1"/>
</dbReference>
<sequence>MKKIQLFFITKSIGFYLNCLSYVNAEKAKTIAYRFFSQPRKGRLHKNKLPKTLHNSTRETFTFNNENIQTYKWEGNNEIILLVHGWESNASRWKKMLPHLKKLPNTIIAIDAPAHGLTDGKEFNAPKYAEFIHVLAQQYNPKILIGHSIGGAAITYYLHKYNNDHVEKIVLLGAPSSFKKISDNFIQLLSLNTKIQTLLENYYLEKFNIHINDFSGHLFAQHFHQKAIIAHDLQDNIILVDEGRMYAQSWKNATYIETNGFGHSMHNDELYQKIAEFIAEA</sequence>
<organism evidence="2 3">
    <name type="scientific">Flavobacterium silvisoli</name>
    <dbReference type="NCBI Taxonomy" id="2529433"/>
    <lineage>
        <taxon>Bacteria</taxon>
        <taxon>Pseudomonadati</taxon>
        <taxon>Bacteroidota</taxon>
        <taxon>Flavobacteriia</taxon>
        <taxon>Flavobacteriales</taxon>
        <taxon>Flavobacteriaceae</taxon>
        <taxon>Flavobacterium</taxon>
    </lineage>
</organism>
<keyword evidence="3" id="KW-1185">Reference proteome</keyword>
<name>A0A4Q9Z158_9FLAO</name>
<dbReference type="OrthoDB" id="9785847at2"/>
<dbReference type="GO" id="GO:0016787">
    <property type="term" value="F:hydrolase activity"/>
    <property type="evidence" value="ECO:0007669"/>
    <property type="project" value="UniProtKB-KW"/>
</dbReference>
<accession>A0A4Q9Z158</accession>
<dbReference type="EMBL" id="SJPE01000005">
    <property type="protein sequence ID" value="TBX69962.1"/>
    <property type="molecule type" value="Genomic_DNA"/>
</dbReference>
<dbReference type="Proteomes" id="UP000293300">
    <property type="component" value="Unassembled WGS sequence"/>
</dbReference>
<dbReference type="SUPFAM" id="SSF53474">
    <property type="entry name" value="alpha/beta-Hydrolases"/>
    <property type="match status" value="1"/>
</dbReference>
<dbReference type="PANTHER" id="PTHR43689:SF8">
    <property type="entry name" value="ALPHA_BETA-HYDROLASES SUPERFAMILY PROTEIN"/>
    <property type="match status" value="1"/>
</dbReference>
<reference evidence="2 3" key="1">
    <citation type="submission" date="2019-02" db="EMBL/GenBank/DDBJ databases">
        <title>Flavobacterium sp. RD-2-33 isolated from forest soil.</title>
        <authorList>
            <person name="Chaudhary D.K."/>
        </authorList>
    </citation>
    <scope>NUCLEOTIDE SEQUENCE [LARGE SCALE GENOMIC DNA]</scope>
    <source>
        <strain evidence="2 3">RD-2-33</strain>
    </source>
</reference>
<dbReference type="AlphaFoldDB" id="A0A4Q9Z158"/>
<evidence type="ECO:0000313" key="2">
    <source>
        <dbReference type="EMBL" id="TBX69962.1"/>
    </source>
</evidence>
<dbReference type="PANTHER" id="PTHR43689">
    <property type="entry name" value="HYDROLASE"/>
    <property type="match status" value="1"/>
</dbReference>
<dbReference type="InterPro" id="IPR000073">
    <property type="entry name" value="AB_hydrolase_1"/>
</dbReference>
<keyword evidence="2" id="KW-0378">Hydrolase</keyword>
<gene>
    <name evidence="2" type="ORF">EZL74_05965</name>
</gene>
<dbReference type="InterPro" id="IPR029058">
    <property type="entry name" value="AB_hydrolase_fold"/>
</dbReference>
<feature type="domain" description="AB hydrolase-1" evidence="1">
    <location>
        <begin position="79"/>
        <end position="224"/>
    </location>
</feature>
<proteinExistence type="predicted"/>